<feature type="region of interest" description="Disordered" evidence="1">
    <location>
        <begin position="14"/>
        <end position="42"/>
    </location>
</feature>
<dbReference type="AlphaFoldDB" id="A0A7R9BRJ5"/>
<dbReference type="EMBL" id="OA884069">
    <property type="protein sequence ID" value="CAD7280237.1"/>
    <property type="molecule type" value="Genomic_DNA"/>
</dbReference>
<sequence>MCWKRQRLNVRANLKYPGDDLGPGHRKRGISRRPGFSRDPGGVHVLYELDHARGGRGQCMTPRRRPNPRQQPYREPGSFQRLQLQPRVVPSNTTRRAVTTATQLFHVSPMPLELLTLWQQYPWFFGERMCQLRGVITEAPAYVSVLTISAFTVGWRLINSRAQAVMIWRLLKTSEHCFSPIISSAPAVLSLLESHEAKPRESDHPGHLDYQLCQRFSLGHLSHEVGNQPKAPLGQKTPAKSPIPLPPLGFISPQNDC</sequence>
<feature type="region of interest" description="Disordered" evidence="1">
    <location>
        <begin position="54"/>
        <end position="77"/>
    </location>
</feature>
<proteinExistence type="predicted"/>
<reference evidence="2" key="1">
    <citation type="submission" date="2020-11" db="EMBL/GenBank/DDBJ databases">
        <authorList>
            <person name="Tran Van P."/>
        </authorList>
    </citation>
    <scope>NUCLEOTIDE SEQUENCE</scope>
</reference>
<feature type="non-terminal residue" evidence="2">
    <location>
        <position position="257"/>
    </location>
</feature>
<dbReference type="Proteomes" id="UP000678499">
    <property type="component" value="Unassembled WGS sequence"/>
</dbReference>
<evidence type="ECO:0000313" key="2">
    <source>
        <dbReference type="EMBL" id="CAD7280237.1"/>
    </source>
</evidence>
<feature type="region of interest" description="Disordered" evidence="1">
    <location>
        <begin position="227"/>
        <end position="257"/>
    </location>
</feature>
<organism evidence="2">
    <name type="scientific">Notodromas monacha</name>
    <dbReference type="NCBI Taxonomy" id="399045"/>
    <lineage>
        <taxon>Eukaryota</taxon>
        <taxon>Metazoa</taxon>
        <taxon>Ecdysozoa</taxon>
        <taxon>Arthropoda</taxon>
        <taxon>Crustacea</taxon>
        <taxon>Oligostraca</taxon>
        <taxon>Ostracoda</taxon>
        <taxon>Podocopa</taxon>
        <taxon>Podocopida</taxon>
        <taxon>Cypridocopina</taxon>
        <taxon>Cypridoidea</taxon>
        <taxon>Cyprididae</taxon>
        <taxon>Notodromas</taxon>
    </lineage>
</organism>
<evidence type="ECO:0000256" key="1">
    <source>
        <dbReference type="SAM" id="MobiDB-lite"/>
    </source>
</evidence>
<dbReference type="OrthoDB" id="5962705at2759"/>
<gene>
    <name evidence="2" type="ORF">NMOB1V02_LOCUS7899</name>
</gene>
<name>A0A7R9BRJ5_9CRUS</name>
<accession>A0A7R9BRJ5</accession>
<keyword evidence="3" id="KW-1185">Reference proteome</keyword>
<evidence type="ECO:0000313" key="3">
    <source>
        <dbReference type="Proteomes" id="UP000678499"/>
    </source>
</evidence>
<dbReference type="EMBL" id="CAJPEX010002032">
    <property type="protein sequence ID" value="CAG0920389.1"/>
    <property type="molecule type" value="Genomic_DNA"/>
</dbReference>
<protein>
    <submittedName>
        <fullName evidence="2">Uncharacterized protein</fullName>
    </submittedName>
</protein>